<feature type="compositionally biased region" description="Polar residues" evidence="1">
    <location>
        <begin position="9"/>
        <end position="19"/>
    </location>
</feature>
<reference evidence="2" key="1">
    <citation type="journal article" date="2021" name="bioRxiv">
        <title>Whole Genome Assembly and Annotation of Northern Wild Rice, Zizania palustris L., Supports a Whole Genome Duplication in the Zizania Genus.</title>
        <authorList>
            <person name="Haas M."/>
            <person name="Kono T."/>
            <person name="Macchietto M."/>
            <person name="Millas R."/>
            <person name="McGilp L."/>
            <person name="Shao M."/>
            <person name="Duquette J."/>
            <person name="Hirsch C.N."/>
            <person name="Kimball J."/>
        </authorList>
    </citation>
    <scope>NUCLEOTIDE SEQUENCE</scope>
    <source>
        <tissue evidence="2">Fresh leaf tissue</tissue>
    </source>
</reference>
<name>A0A8J5RMN2_ZIZPA</name>
<organism evidence="2 3">
    <name type="scientific">Zizania palustris</name>
    <name type="common">Northern wild rice</name>
    <dbReference type="NCBI Taxonomy" id="103762"/>
    <lineage>
        <taxon>Eukaryota</taxon>
        <taxon>Viridiplantae</taxon>
        <taxon>Streptophyta</taxon>
        <taxon>Embryophyta</taxon>
        <taxon>Tracheophyta</taxon>
        <taxon>Spermatophyta</taxon>
        <taxon>Magnoliopsida</taxon>
        <taxon>Liliopsida</taxon>
        <taxon>Poales</taxon>
        <taxon>Poaceae</taxon>
        <taxon>BOP clade</taxon>
        <taxon>Oryzoideae</taxon>
        <taxon>Oryzeae</taxon>
        <taxon>Zizaniinae</taxon>
        <taxon>Zizania</taxon>
    </lineage>
</organism>
<keyword evidence="3" id="KW-1185">Reference proteome</keyword>
<accession>A0A8J5RMN2</accession>
<evidence type="ECO:0000313" key="3">
    <source>
        <dbReference type="Proteomes" id="UP000729402"/>
    </source>
</evidence>
<gene>
    <name evidence="2" type="ORF">GUJ93_ZPchr0009g2233</name>
</gene>
<dbReference type="AlphaFoldDB" id="A0A8J5RMN2"/>
<reference evidence="2" key="2">
    <citation type="submission" date="2021-02" db="EMBL/GenBank/DDBJ databases">
        <authorList>
            <person name="Kimball J.A."/>
            <person name="Haas M.W."/>
            <person name="Macchietto M."/>
            <person name="Kono T."/>
            <person name="Duquette J."/>
            <person name="Shao M."/>
        </authorList>
    </citation>
    <scope>NUCLEOTIDE SEQUENCE</scope>
    <source>
        <tissue evidence="2">Fresh leaf tissue</tissue>
    </source>
</reference>
<sequence>MGRTWARSGLSNRPTSWRTSLREKHHISGERLGSGGVSKRHHRARALNPSAARQPAGNGAAACRFVASLSLASRKPAAGGELFPYPRFKSPPFGSSCSYDQDD</sequence>
<dbReference type="EMBL" id="JAAALK010000289">
    <property type="protein sequence ID" value="KAG8050032.1"/>
    <property type="molecule type" value="Genomic_DNA"/>
</dbReference>
<feature type="compositionally biased region" description="Polar residues" evidence="1">
    <location>
        <begin position="93"/>
        <end position="103"/>
    </location>
</feature>
<dbReference type="Proteomes" id="UP000729402">
    <property type="component" value="Unassembled WGS sequence"/>
</dbReference>
<evidence type="ECO:0000313" key="2">
    <source>
        <dbReference type="EMBL" id="KAG8050032.1"/>
    </source>
</evidence>
<evidence type="ECO:0000256" key="1">
    <source>
        <dbReference type="SAM" id="MobiDB-lite"/>
    </source>
</evidence>
<feature type="region of interest" description="Disordered" evidence="1">
    <location>
        <begin position="1"/>
        <end position="58"/>
    </location>
</feature>
<protein>
    <submittedName>
        <fullName evidence="2">Uncharacterized protein</fullName>
    </submittedName>
</protein>
<proteinExistence type="predicted"/>
<comment type="caution">
    <text evidence="2">The sequence shown here is derived from an EMBL/GenBank/DDBJ whole genome shotgun (WGS) entry which is preliminary data.</text>
</comment>
<feature type="region of interest" description="Disordered" evidence="1">
    <location>
        <begin position="80"/>
        <end position="103"/>
    </location>
</feature>
<feature type="compositionally biased region" description="Basic and acidic residues" evidence="1">
    <location>
        <begin position="20"/>
        <end position="29"/>
    </location>
</feature>